<dbReference type="PANTHER" id="PTHR13479:SF40">
    <property type="entry name" value="SMALL RIBOSOMAL SUBUNIT PROTEIN BS18M"/>
    <property type="match status" value="1"/>
</dbReference>
<dbReference type="RefSeq" id="WP_006970660.1">
    <property type="nucleotide sequence ID" value="NZ_ABCS01000013.1"/>
</dbReference>
<proteinExistence type="inferred from homology"/>
<dbReference type="Proteomes" id="UP000005801">
    <property type="component" value="Unassembled WGS sequence"/>
</dbReference>
<dbReference type="PANTHER" id="PTHR13479">
    <property type="entry name" value="30S RIBOSOMAL PROTEIN S18"/>
    <property type="match status" value="1"/>
</dbReference>
<keyword evidence="9" id="KW-1185">Reference proteome</keyword>
<feature type="region of interest" description="Disordered" evidence="7">
    <location>
        <begin position="1"/>
        <end position="24"/>
    </location>
</feature>
<name>A6G1R1_9BACT</name>
<dbReference type="HAMAP" id="MF_00270">
    <property type="entry name" value="Ribosomal_bS18"/>
    <property type="match status" value="1"/>
</dbReference>
<accession>A6G1R1</accession>
<comment type="function">
    <text evidence="5">Binds as a heterodimer with protein bS6 to the central domain of the 16S rRNA, where it helps stabilize the platform of the 30S subunit.</text>
</comment>
<gene>
    <name evidence="5" type="primary">rpsR</name>
    <name evidence="8" type="ORF">PPSIR1_35662</name>
</gene>
<dbReference type="GO" id="GO:0022627">
    <property type="term" value="C:cytosolic small ribosomal subunit"/>
    <property type="evidence" value="ECO:0007669"/>
    <property type="project" value="TreeGrafter"/>
</dbReference>
<dbReference type="PROSITE" id="PS00057">
    <property type="entry name" value="RIBOSOMAL_S18"/>
    <property type="match status" value="1"/>
</dbReference>
<evidence type="ECO:0000256" key="7">
    <source>
        <dbReference type="SAM" id="MobiDB-lite"/>
    </source>
</evidence>
<organism evidence="8 9">
    <name type="scientific">Plesiocystis pacifica SIR-1</name>
    <dbReference type="NCBI Taxonomy" id="391625"/>
    <lineage>
        <taxon>Bacteria</taxon>
        <taxon>Pseudomonadati</taxon>
        <taxon>Myxococcota</taxon>
        <taxon>Polyangia</taxon>
        <taxon>Nannocystales</taxon>
        <taxon>Nannocystaceae</taxon>
        <taxon>Plesiocystis</taxon>
    </lineage>
</organism>
<comment type="similarity">
    <text evidence="1 5 6">Belongs to the bacterial ribosomal protein bS18 family.</text>
</comment>
<keyword evidence="3 5" id="KW-0687">Ribonucleoprotein</keyword>
<dbReference type="Pfam" id="PF01084">
    <property type="entry name" value="Ribosomal_S18"/>
    <property type="match status" value="1"/>
</dbReference>
<evidence type="ECO:0000256" key="2">
    <source>
        <dbReference type="ARBA" id="ARBA00022980"/>
    </source>
</evidence>
<dbReference type="InterPro" id="IPR001648">
    <property type="entry name" value="Ribosomal_bS18"/>
</dbReference>
<evidence type="ECO:0000313" key="9">
    <source>
        <dbReference type="Proteomes" id="UP000005801"/>
    </source>
</evidence>
<dbReference type="SUPFAM" id="SSF46911">
    <property type="entry name" value="Ribosomal protein S18"/>
    <property type="match status" value="1"/>
</dbReference>
<dbReference type="EMBL" id="ABCS01000013">
    <property type="protein sequence ID" value="EDM80101.1"/>
    <property type="molecule type" value="Genomic_DNA"/>
</dbReference>
<reference evidence="8 9" key="1">
    <citation type="submission" date="2007-06" db="EMBL/GenBank/DDBJ databases">
        <authorList>
            <person name="Shimkets L."/>
            <person name="Ferriera S."/>
            <person name="Johnson J."/>
            <person name="Kravitz S."/>
            <person name="Beeson K."/>
            <person name="Sutton G."/>
            <person name="Rogers Y.-H."/>
            <person name="Friedman R."/>
            <person name="Frazier M."/>
            <person name="Venter J.C."/>
        </authorList>
    </citation>
    <scope>NUCLEOTIDE SEQUENCE [LARGE SCALE GENOMIC DNA]</scope>
    <source>
        <strain evidence="8 9">SIR-1</strain>
    </source>
</reference>
<evidence type="ECO:0000256" key="1">
    <source>
        <dbReference type="ARBA" id="ARBA00005589"/>
    </source>
</evidence>
<comment type="caution">
    <text evidence="8">The sequence shown here is derived from an EMBL/GenBank/DDBJ whole genome shotgun (WGS) entry which is preliminary data.</text>
</comment>
<evidence type="ECO:0000256" key="3">
    <source>
        <dbReference type="ARBA" id="ARBA00023274"/>
    </source>
</evidence>
<dbReference type="GO" id="GO:0003735">
    <property type="term" value="F:structural constituent of ribosome"/>
    <property type="evidence" value="ECO:0007669"/>
    <property type="project" value="InterPro"/>
</dbReference>
<evidence type="ECO:0000256" key="5">
    <source>
        <dbReference type="HAMAP-Rule" id="MF_00270"/>
    </source>
</evidence>
<dbReference type="InterPro" id="IPR036870">
    <property type="entry name" value="Ribosomal_bS18_sf"/>
</dbReference>
<protein>
    <recommendedName>
        <fullName evidence="4 5">Small ribosomal subunit protein bS18</fullName>
    </recommendedName>
</protein>
<dbReference type="eggNOG" id="COG0238">
    <property type="taxonomic scope" value="Bacteria"/>
</dbReference>
<dbReference type="OrthoDB" id="9812008at2"/>
<dbReference type="AlphaFoldDB" id="A6G1R1"/>
<sequence>MADYNDDEREGRRGSRRKRVSPLADPNVVIDYKNPQLLKHFLTERGKVIPARITGVSARQQRAITKAIKRARQLALLPYTVQ</sequence>
<dbReference type="STRING" id="391625.PPSIR1_35662"/>
<comment type="subunit">
    <text evidence="5">Part of the 30S ribosomal subunit. Forms a tight heterodimer with protein bS6.</text>
</comment>
<evidence type="ECO:0000256" key="6">
    <source>
        <dbReference type="RuleBase" id="RU003910"/>
    </source>
</evidence>
<dbReference type="GO" id="GO:0006412">
    <property type="term" value="P:translation"/>
    <property type="evidence" value="ECO:0007669"/>
    <property type="project" value="UniProtKB-UniRule"/>
</dbReference>
<dbReference type="Gene3D" id="4.10.640.10">
    <property type="entry name" value="Ribosomal protein S18"/>
    <property type="match status" value="1"/>
</dbReference>
<keyword evidence="2 5" id="KW-0689">Ribosomal protein</keyword>
<evidence type="ECO:0000256" key="4">
    <source>
        <dbReference type="ARBA" id="ARBA00035141"/>
    </source>
</evidence>
<keyword evidence="5" id="KW-0694">RNA-binding</keyword>
<dbReference type="PRINTS" id="PR00974">
    <property type="entry name" value="RIBOSOMALS18"/>
</dbReference>
<dbReference type="InterPro" id="IPR018275">
    <property type="entry name" value="Ribosomal_bS18_CS"/>
</dbReference>
<keyword evidence="5" id="KW-0699">rRNA-binding</keyword>
<dbReference type="NCBIfam" id="TIGR00165">
    <property type="entry name" value="S18"/>
    <property type="match status" value="1"/>
</dbReference>
<dbReference type="GO" id="GO:0070181">
    <property type="term" value="F:small ribosomal subunit rRNA binding"/>
    <property type="evidence" value="ECO:0007669"/>
    <property type="project" value="TreeGrafter"/>
</dbReference>
<evidence type="ECO:0000313" key="8">
    <source>
        <dbReference type="EMBL" id="EDM80101.1"/>
    </source>
</evidence>